<evidence type="ECO:0008006" key="3">
    <source>
        <dbReference type="Google" id="ProtNLM"/>
    </source>
</evidence>
<gene>
    <name evidence="2" type="ORF">G3I53_11310</name>
</gene>
<accession>A0A6G3QTV9</accession>
<dbReference type="AlphaFoldDB" id="A0A6G3QTV9"/>
<dbReference type="RefSeq" id="WP_164334201.1">
    <property type="nucleotide sequence ID" value="NZ_JAAGMD010000321.1"/>
</dbReference>
<proteinExistence type="predicted"/>
<comment type="caution">
    <text evidence="2">The sequence shown here is derived from an EMBL/GenBank/DDBJ whole genome shotgun (WGS) entry which is preliminary data.</text>
</comment>
<evidence type="ECO:0000256" key="1">
    <source>
        <dbReference type="SAM" id="Coils"/>
    </source>
</evidence>
<evidence type="ECO:0000313" key="2">
    <source>
        <dbReference type="EMBL" id="NEA86620.1"/>
    </source>
</evidence>
<reference evidence="2" key="1">
    <citation type="submission" date="2020-01" db="EMBL/GenBank/DDBJ databases">
        <title>Insect and environment-associated Actinomycetes.</title>
        <authorList>
            <person name="Currrie C."/>
            <person name="Chevrette M."/>
            <person name="Carlson C."/>
            <person name="Stubbendieck R."/>
            <person name="Wendt-Pienkowski E."/>
        </authorList>
    </citation>
    <scope>NUCLEOTIDE SEQUENCE</scope>
    <source>
        <strain evidence="2">SID14436</strain>
    </source>
</reference>
<sequence length="691" mass="75796">MDAQSYNAALADLRAVRDQIKKARAALAKLENDRARRIAQVASYEKAKAERIAPAAGLSVSDVVALVPSLAPDSLTAENAEVPATAAPTLSEDAELELATQPAAVAPALRTARPQAAPSEAPAVTAAADAPRALPSIPEGETGDAWFAHTTGLASTRPNFTQQARSTVFLDTDTGVLVHRNQTHHLDLGTRSAADILTAVFHTIPEGVERIYITAGDPWHRDADRYPYLRDAVAAWLNAPIPGWRTDTGRGRDRMAGHFVHARNPVGRYQRDSGDSHVEIRSVGEWFDTNGDDPATIRDAFVLLWQALRRHWNDAVIMGSPSQTGRDLWTRTIPTRGQHADGYPVLSEELRGLLHATAGQGRNELITPPRVPDELPQLVEYDRTFAYAKHTWKSPVGTPRRITAHTFATWSEKEQIRALYGCGHWQVRVTVPDAWNHVGLLPAPAPGDRAWHYPASPGTTFTTWASGPELHAALTNPIQPWKIEILDGILWDDGKPLDDWAKRLKETWSNLSAQAHFQGDPQQARAAHLASRAVRSILLYGIGAFAQRPRMVTGTTPRTMERDVPADAEIIGFDDNVITWQKPTGFARDPNAHPEWAAAIWSGARAALLTQRHRDDDTYAGALHTPPGTVVAFRTDALYLTQPHNWPYHHQPGDYLLKGNLTGPLAAPTTEEELLTLRDAGRAALTSDRET</sequence>
<feature type="coiled-coil region" evidence="1">
    <location>
        <begin position="6"/>
        <end position="47"/>
    </location>
</feature>
<protein>
    <recommendedName>
        <fullName evidence="3">Mucin-19</fullName>
    </recommendedName>
</protein>
<name>A0A6G3QTV9_9ACTN</name>
<organism evidence="2">
    <name type="scientific">Streptomyces sp. SID14436</name>
    <dbReference type="NCBI Taxonomy" id="2706070"/>
    <lineage>
        <taxon>Bacteria</taxon>
        <taxon>Bacillati</taxon>
        <taxon>Actinomycetota</taxon>
        <taxon>Actinomycetes</taxon>
        <taxon>Kitasatosporales</taxon>
        <taxon>Streptomycetaceae</taxon>
        <taxon>Streptomyces</taxon>
    </lineage>
</organism>
<dbReference type="EMBL" id="JAAGMD010000321">
    <property type="protein sequence ID" value="NEA86620.1"/>
    <property type="molecule type" value="Genomic_DNA"/>
</dbReference>
<keyword evidence="1" id="KW-0175">Coiled coil</keyword>